<keyword evidence="7" id="KW-1185">Reference proteome</keyword>
<dbReference type="EMBL" id="QMFY01000009">
    <property type="protein sequence ID" value="RAV99759.1"/>
    <property type="molecule type" value="Genomic_DNA"/>
</dbReference>
<sequence length="287" mass="31954">MTIDGVKRIAVIGAGTMGQGIAQLCATTGYHVALYDIQPDLTKTAIAAIRKHLELSIDKKKLTVEEKDNALSRIEVVGDFRYLQVDLAIEAVIEKLEIKQKIFQELEKINGKDCILVSNTSSIPITQIASSLKHQGRFAGLHFFNPAPLMKLVEVIRGAATDAETIELLNAFVKKINKQGVLANDSPGFIVNRVARHFYVESLKLLEENVASHQEIDQLMKATGFRMGPFELMDMIGMDINFSVTASMYHAFHEDPKFRPSRIQQQKVDAGFLGRKTGKGFYDYPNA</sequence>
<feature type="binding site" evidence="3">
    <location>
        <position position="99"/>
    </location>
    <ligand>
        <name>NAD(+)</name>
        <dbReference type="ChEBI" id="CHEBI:57540"/>
    </ligand>
</feature>
<dbReference type="Pfam" id="PF00725">
    <property type="entry name" value="3HCDH"/>
    <property type="match status" value="1"/>
</dbReference>
<dbReference type="RefSeq" id="WP_112748106.1">
    <property type="nucleotide sequence ID" value="NZ_QMFY01000009.1"/>
</dbReference>
<dbReference type="GO" id="GO:0006635">
    <property type="term" value="P:fatty acid beta-oxidation"/>
    <property type="evidence" value="ECO:0007669"/>
    <property type="project" value="TreeGrafter"/>
</dbReference>
<evidence type="ECO:0000256" key="2">
    <source>
        <dbReference type="PIRSR" id="PIRSR000105-1"/>
    </source>
</evidence>
<dbReference type="GO" id="GO:0008691">
    <property type="term" value="F:3-hydroxybutyryl-CoA dehydrogenase activity"/>
    <property type="evidence" value="ECO:0007669"/>
    <property type="project" value="TreeGrafter"/>
</dbReference>
<dbReference type="GO" id="GO:0070403">
    <property type="term" value="F:NAD+ binding"/>
    <property type="evidence" value="ECO:0007669"/>
    <property type="project" value="InterPro"/>
</dbReference>
<dbReference type="Proteomes" id="UP000251889">
    <property type="component" value="Unassembled WGS sequence"/>
</dbReference>
<dbReference type="Pfam" id="PF02737">
    <property type="entry name" value="3HCDH_N"/>
    <property type="match status" value="1"/>
</dbReference>
<proteinExistence type="predicted"/>
<feature type="binding site" evidence="3">
    <location>
        <position position="36"/>
    </location>
    <ligand>
        <name>NAD(+)</name>
        <dbReference type="ChEBI" id="CHEBI:57540"/>
    </ligand>
</feature>
<dbReference type="SUPFAM" id="SSF48179">
    <property type="entry name" value="6-phosphogluconate dehydrogenase C-terminal domain-like"/>
    <property type="match status" value="1"/>
</dbReference>
<evidence type="ECO:0000256" key="3">
    <source>
        <dbReference type="PIRSR" id="PIRSR000105-2"/>
    </source>
</evidence>
<feature type="binding site" evidence="3">
    <location>
        <position position="94"/>
    </location>
    <ligand>
        <name>NAD(+)</name>
        <dbReference type="ChEBI" id="CHEBI:57540"/>
    </ligand>
</feature>
<feature type="binding site" evidence="3">
    <location>
        <position position="121"/>
    </location>
    <ligand>
        <name>NAD(+)</name>
        <dbReference type="ChEBI" id="CHEBI:57540"/>
    </ligand>
</feature>
<dbReference type="Gene3D" id="1.10.1040.10">
    <property type="entry name" value="N-(1-d-carboxylethyl)-l-norvaline Dehydrogenase, domain 2"/>
    <property type="match status" value="1"/>
</dbReference>
<keyword evidence="3" id="KW-0520">NAD</keyword>
<evidence type="ECO:0000259" key="4">
    <source>
        <dbReference type="Pfam" id="PF00725"/>
    </source>
</evidence>
<dbReference type="PIRSF" id="PIRSF000105">
    <property type="entry name" value="HCDH"/>
    <property type="match status" value="1"/>
</dbReference>
<dbReference type="SUPFAM" id="SSF51735">
    <property type="entry name" value="NAD(P)-binding Rossmann-fold domains"/>
    <property type="match status" value="1"/>
</dbReference>
<dbReference type="InterPro" id="IPR036291">
    <property type="entry name" value="NAD(P)-bd_dom_sf"/>
</dbReference>
<feature type="binding site" evidence="3">
    <location>
        <position position="276"/>
    </location>
    <ligand>
        <name>NAD(+)</name>
        <dbReference type="ChEBI" id="CHEBI:57540"/>
    </ligand>
</feature>
<feature type="binding site" evidence="3">
    <location>
        <position position="145"/>
    </location>
    <ligand>
        <name>NAD(+)</name>
        <dbReference type="ChEBI" id="CHEBI:57540"/>
    </ligand>
</feature>
<reference evidence="6 7" key="1">
    <citation type="submission" date="2018-06" db="EMBL/GenBank/DDBJ databases">
        <title>Chryseolinea flavus sp. nov., a member of the phylum Bacteroidetes isolated from soil.</title>
        <authorList>
            <person name="Li Y."/>
            <person name="Wang J."/>
        </authorList>
    </citation>
    <scope>NUCLEOTIDE SEQUENCE [LARGE SCALE GENOMIC DNA]</scope>
    <source>
        <strain evidence="6 7">SDU1-6</strain>
    </source>
</reference>
<feature type="site" description="Important for catalytic activity" evidence="2">
    <location>
        <position position="142"/>
    </location>
</feature>
<comment type="caution">
    <text evidence="6">The sequence shown here is derived from an EMBL/GenBank/DDBJ whole genome shotgun (WGS) entry which is preliminary data.</text>
</comment>
<name>A0A364Y1D3_9BACT</name>
<feature type="domain" description="3-hydroxyacyl-CoA dehydrogenase C-terminal" evidence="4">
    <location>
        <begin position="188"/>
        <end position="284"/>
    </location>
</feature>
<dbReference type="Gene3D" id="3.40.50.720">
    <property type="entry name" value="NAD(P)-binding Rossmann-like Domain"/>
    <property type="match status" value="1"/>
</dbReference>
<dbReference type="InterPro" id="IPR006176">
    <property type="entry name" value="3-OHacyl-CoA_DH_NAD-bd"/>
</dbReference>
<protein>
    <submittedName>
        <fullName evidence="6">3-hydroxybutyryl-CoA dehydrogenase</fullName>
    </submittedName>
</protein>
<dbReference type="PANTHER" id="PTHR48075:SF5">
    <property type="entry name" value="3-HYDROXYBUTYRYL-COA DEHYDROGENASE"/>
    <property type="match status" value="1"/>
</dbReference>
<feature type="domain" description="3-hydroxyacyl-CoA dehydrogenase NAD binding" evidence="5">
    <location>
        <begin position="9"/>
        <end position="185"/>
    </location>
</feature>
<dbReference type="PANTHER" id="PTHR48075">
    <property type="entry name" value="3-HYDROXYACYL-COA DEHYDROGENASE FAMILY PROTEIN"/>
    <property type="match status" value="1"/>
</dbReference>
<gene>
    <name evidence="6" type="ORF">DQQ10_17080</name>
</gene>
<dbReference type="AlphaFoldDB" id="A0A364Y1D3"/>
<evidence type="ECO:0000259" key="5">
    <source>
        <dbReference type="Pfam" id="PF02737"/>
    </source>
</evidence>
<keyword evidence="1" id="KW-0560">Oxidoreductase</keyword>
<dbReference type="OrthoDB" id="9771883at2"/>
<organism evidence="6 7">
    <name type="scientific">Pseudochryseolinea flava</name>
    <dbReference type="NCBI Taxonomy" id="2059302"/>
    <lineage>
        <taxon>Bacteria</taxon>
        <taxon>Pseudomonadati</taxon>
        <taxon>Bacteroidota</taxon>
        <taxon>Cytophagia</taxon>
        <taxon>Cytophagales</taxon>
        <taxon>Fulvivirgaceae</taxon>
        <taxon>Pseudochryseolinea</taxon>
    </lineage>
</organism>
<accession>A0A364Y1D3</accession>
<dbReference type="InterPro" id="IPR022694">
    <property type="entry name" value="3-OHacyl-CoA_DH"/>
</dbReference>
<evidence type="ECO:0000256" key="1">
    <source>
        <dbReference type="ARBA" id="ARBA00023002"/>
    </source>
</evidence>
<feature type="binding site" evidence="3">
    <location>
        <begin position="13"/>
        <end position="18"/>
    </location>
    <ligand>
        <name>NAD(+)</name>
        <dbReference type="ChEBI" id="CHEBI:57540"/>
    </ligand>
</feature>
<dbReference type="InterPro" id="IPR008927">
    <property type="entry name" value="6-PGluconate_DH-like_C_sf"/>
</dbReference>
<dbReference type="InterPro" id="IPR006108">
    <property type="entry name" value="3HC_DH_C"/>
</dbReference>
<evidence type="ECO:0000313" key="7">
    <source>
        <dbReference type="Proteomes" id="UP000251889"/>
    </source>
</evidence>
<dbReference type="InterPro" id="IPR013328">
    <property type="entry name" value="6PGD_dom2"/>
</dbReference>
<dbReference type="FunFam" id="3.40.50.720:FF:000009">
    <property type="entry name" value="Fatty oxidation complex, alpha subunit"/>
    <property type="match status" value="1"/>
</dbReference>
<evidence type="ECO:0000313" key="6">
    <source>
        <dbReference type="EMBL" id="RAV99759.1"/>
    </source>
</evidence>